<evidence type="ECO:0000313" key="7">
    <source>
        <dbReference type="Proteomes" id="UP001500897"/>
    </source>
</evidence>
<dbReference type="Pfam" id="PF07702">
    <property type="entry name" value="UTRA"/>
    <property type="match status" value="1"/>
</dbReference>
<proteinExistence type="predicted"/>
<evidence type="ECO:0000256" key="3">
    <source>
        <dbReference type="ARBA" id="ARBA00023163"/>
    </source>
</evidence>
<keyword evidence="3" id="KW-0804">Transcription</keyword>
<dbReference type="PROSITE" id="PS50949">
    <property type="entry name" value="HTH_GNTR"/>
    <property type="match status" value="1"/>
</dbReference>
<feature type="compositionally biased region" description="Basic and acidic residues" evidence="4">
    <location>
        <begin position="88"/>
        <end position="116"/>
    </location>
</feature>
<keyword evidence="2" id="KW-0238">DNA-binding</keyword>
<evidence type="ECO:0000256" key="2">
    <source>
        <dbReference type="ARBA" id="ARBA00023125"/>
    </source>
</evidence>
<evidence type="ECO:0000256" key="1">
    <source>
        <dbReference type="ARBA" id="ARBA00023015"/>
    </source>
</evidence>
<evidence type="ECO:0000313" key="6">
    <source>
        <dbReference type="EMBL" id="GAA2103772.1"/>
    </source>
</evidence>
<keyword evidence="1" id="KW-0805">Transcription regulation</keyword>
<reference evidence="6 7" key="1">
    <citation type="journal article" date="2019" name="Int. J. Syst. Evol. Microbiol.">
        <title>The Global Catalogue of Microorganisms (GCM) 10K type strain sequencing project: providing services to taxonomists for standard genome sequencing and annotation.</title>
        <authorList>
            <consortium name="The Broad Institute Genomics Platform"/>
            <consortium name="The Broad Institute Genome Sequencing Center for Infectious Disease"/>
            <person name="Wu L."/>
            <person name="Ma J."/>
        </authorList>
    </citation>
    <scope>NUCLEOTIDE SEQUENCE [LARGE SCALE GENOMIC DNA]</scope>
    <source>
        <strain evidence="6 7">JCM 14559</strain>
    </source>
</reference>
<dbReference type="CDD" id="cd07377">
    <property type="entry name" value="WHTH_GntR"/>
    <property type="match status" value="1"/>
</dbReference>
<dbReference type="Gene3D" id="3.40.1410.10">
    <property type="entry name" value="Chorismate lyase-like"/>
    <property type="match status" value="1"/>
</dbReference>
<dbReference type="InterPro" id="IPR028978">
    <property type="entry name" value="Chorismate_lyase_/UTRA_dom_sf"/>
</dbReference>
<feature type="region of interest" description="Disordered" evidence="4">
    <location>
        <begin position="1"/>
        <end position="21"/>
    </location>
</feature>
<dbReference type="Proteomes" id="UP001500897">
    <property type="component" value="Unassembled WGS sequence"/>
</dbReference>
<dbReference type="Gene3D" id="1.10.10.10">
    <property type="entry name" value="Winged helix-like DNA-binding domain superfamily/Winged helix DNA-binding domain"/>
    <property type="match status" value="1"/>
</dbReference>
<feature type="region of interest" description="Disordered" evidence="4">
    <location>
        <begin position="74"/>
        <end position="116"/>
    </location>
</feature>
<dbReference type="InterPro" id="IPR050679">
    <property type="entry name" value="Bact_HTH_transcr_reg"/>
</dbReference>
<dbReference type="InterPro" id="IPR011663">
    <property type="entry name" value="UTRA"/>
</dbReference>
<evidence type="ECO:0000256" key="4">
    <source>
        <dbReference type="SAM" id="MobiDB-lite"/>
    </source>
</evidence>
<keyword evidence="7" id="KW-1185">Reference proteome</keyword>
<feature type="domain" description="HTH gntR-type" evidence="5">
    <location>
        <begin position="14"/>
        <end position="82"/>
    </location>
</feature>
<sequence length="274" mass="30955">MFGRPRQDGDGPMANQYERISTDLRQQIASGELAPGEKLPAESQLAKHYDVSVPTVRQGVGVLQAEGLVEKQHGRGTFVRRQPKKVTRSNERHQWEKDRARQPEDIRKSTGATEHDTGLTVDDLTFRAKYDTVPASADLAAEFGVPEGTDLLRREYRTAYSQERHPFNLVRSYLPLDLVSANPDLLREDREPWPGGTQNQLHTLGIELDRIVETFRARPPTPEEAEELGLPVGVAVVLLRKTSYDTTDRVVEVSDVTLPGDRTEMVYTTKLERW</sequence>
<organism evidence="6 7">
    <name type="scientific">Kitasatospora saccharophila</name>
    <dbReference type="NCBI Taxonomy" id="407973"/>
    <lineage>
        <taxon>Bacteria</taxon>
        <taxon>Bacillati</taxon>
        <taxon>Actinomycetota</taxon>
        <taxon>Actinomycetes</taxon>
        <taxon>Kitasatosporales</taxon>
        <taxon>Streptomycetaceae</taxon>
        <taxon>Kitasatospora</taxon>
    </lineage>
</organism>
<gene>
    <name evidence="6" type="ORF">GCM10009759_39520</name>
</gene>
<evidence type="ECO:0000259" key="5">
    <source>
        <dbReference type="PROSITE" id="PS50949"/>
    </source>
</evidence>
<protein>
    <submittedName>
        <fullName evidence="6">GntR family transcriptional regulator</fullName>
    </submittedName>
</protein>
<dbReference type="Pfam" id="PF00392">
    <property type="entry name" value="GntR"/>
    <property type="match status" value="1"/>
</dbReference>
<dbReference type="InterPro" id="IPR000524">
    <property type="entry name" value="Tscrpt_reg_HTH_GntR"/>
</dbReference>
<dbReference type="SUPFAM" id="SSF64288">
    <property type="entry name" value="Chorismate lyase-like"/>
    <property type="match status" value="1"/>
</dbReference>
<dbReference type="PANTHER" id="PTHR44846">
    <property type="entry name" value="MANNOSYL-D-GLYCERATE TRANSPORT/METABOLISM SYSTEM REPRESSOR MNGR-RELATED"/>
    <property type="match status" value="1"/>
</dbReference>
<dbReference type="SMART" id="SM00345">
    <property type="entry name" value="HTH_GNTR"/>
    <property type="match status" value="1"/>
</dbReference>
<dbReference type="InterPro" id="IPR036390">
    <property type="entry name" value="WH_DNA-bd_sf"/>
</dbReference>
<dbReference type="PANTHER" id="PTHR44846:SF17">
    <property type="entry name" value="GNTR-FAMILY TRANSCRIPTIONAL REGULATOR"/>
    <property type="match status" value="1"/>
</dbReference>
<dbReference type="EMBL" id="BAAANS010000025">
    <property type="protein sequence ID" value="GAA2103772.1"/>
    <property type="molecule type" value="Genomic_DNA"/>
</dbReference>
<comment type="caution">
    <text evidence="6">The sequence shown here is derived from an EMBL/GenBank/DDBJ whole genome shotgun (WGS) entry which is preliminary data.</text>
</comment>
<accession>A0ABN2X3L8</accession>
<dbReference type="SMART" id="SM00866">
    <property type="entry name" value="UTRA"/>
    <property type="match status" value="1"/>
</dbReference>
<name>A0ABN2X3L8_9ACTN</name>
<dbReference type="InterPro" id="IPR036388">
    <property type="entry name" value="WH-like_DNA-bd_sf"/>
</dbReference>
<dbReference type="SUPFAM" id="SSF46785">
    <property type="entry name" value="Winged helix' DNA-binding domain"/>
    <property type="match status" value="1"/>
</dbReference>